<feature type="chain" id="PRO_5025368387" evidence="1">
    <location>
        <begin position="18"/>
        <end position="794"/>
    </location>
</feature>
<dbReference type="InterPro" id="IPR024535">
    <property type="entry name" value="RHGA/B-epi-like_pectate_lyase"/>
</dbReference>
<accession>A0A6A6AQG6</accession>
<keyword evidence="3" id="KW-0378">Hydrolase</keyword>
<dbReference type="GO" id="GO:0004650">
    <property type="term" value="F:polygalacturonase activity"/>
    <property type="evidence" value="ECO:0007669"/>
    <property type="project" value="InterPro"/>
</dbReference>
<dbReference type="InterPro" id="IPR039279">
    <property type="entry name" value="QRT3-like"/>
</dbReference>
<feature type="signal peptide" evidence="1">
    <location>
        <begin position="1"/>
        <end position="17"/>
    </location>
</feature>
<dbReference type="EMBL" id="ML977499">
    <property type="protein sequence ID" value="KAF2133194.1"/>
    <property type="molecule type" value="Genomic_DNA"/>
</dbReference>
<dbReference type="PANTHER" id="PTHR33928:SF2">
    <property type="entry name" value="PECTATE LYASE SUPERFAMILY PROTEIN DOMAIN-CONTAINING PROTEIN-RELATED"/>
    <property type="match status" value="1"/>
</dbReference>
<dbReference type="OrthoDB" id="1046782at2759"/>
<feature type="domain" description="Rhamnogalacturonase A/B/Epimerase-like pectate lyase" evidence="2">
    <location>
        <begin position="75"/>
        <end position="298"/>
    </location>
</feature>
<keyword evidence="1" id="KW-0732">Signal</keyword>
<dbReference type="CDD" id="cd23668">
    <property type="entry name" value="GH55_beta13glucanase-like"/>
    <property type="match status" value="1"/>
</dbReference>
<evidence type="ECO:0000259" key="2">
    <source>
        <dbReference type="Pfam" id="PF12708"/>
    </source>
</evidence>
<evidence type="ECO:0000313" key="3">
    <source>
        <dbReference type="EMBL" id="KAF2133194.1"/>
    </source>
</evidence>
<feature type="domain" description="Rhamnogalacturonase A/B/Epimerase-like pectate lyase" evidence="2">
    <location>
        <begin position="426"/>
        <end position="625"/>
    </location>
</feature>
<name>A0A6A6AQG6_9PLEO</name>
<evidence type="ECO:0000313" key="4">
    <source>
        <dbReference type="Proteomes" id="UP000799771"/>
    </source>
</evidence>
<dbReference type="InterPro" id="IPR011050">
    <property type="entry name" value="Pectin_lyase_fold/virulence"/>
</dbReference>
<gene>
    <name evidence="3" type="ORF">P153DRAFT_151076</name>
</gene>
<dbReference type="Pfam" id="PF12708">
    <property type="entry name" value="Pect-lyase_RHGA_epim"/>
    <property type="match status" value="2"/>
</dbReference>
<reference evidence="3" key="1">
    <citation type="journal article" date="2020" name="Stud. Mycol.">
        <title>101 Dothideomycetes genomes: a test case for predicting lifestyles and emergence of pathogens.</title>
        <authorList>
            <person name="Haridas S."/>
            <person name="Albert R."/>
            <person name="Binder M."/>
            <person name="Bloem J."/>
            <person name="Labutti K."/>
            <person name="Salamov A."/>
            <person name="Andreopoulos B."/>
            <person name="Baker S."/>
            <person name="Barry K."/>
            <person name="Bills G."/>
            <person name="Bluhm B."/>
            <person name="Cannon C."/>
            <person name="Castanera R."/>
            <person name="Culley D."/>
            <person name="Daum C."/>
            <person name="Ezra D."/>
            <person name="Gonzalez J."/>
            <person name="Henrissat B."/>
            <person name="Kuo A."/>
            <person name="Liang C."/>
            <person name="Lipzen A."/>
            <person name="Lutzoni F."/>
            <person name="Magnuson J."/>
            <person name="Mondo S."/>
            <person name="Nolan M."/>
            <person name="Ohm R."/>
            <person name="Pangilinan J."/>
            <person name="Park H.-J."/>
            <person name="Ramirez L."/>
            <person name="Alfaro M."/>
            <person name="Sun H."/>
            <person name="Tritt A."/>
            <person name="Yoshinaga Y."/>
            <person name="Zwiers L.-H."/>
            <person name="Turgeon B."/>
            <person name="Goodwin S."/>
            <person name="Spatafora J."/>
            <person name="Crous P."/>
            <person name="Grigoriev I."/>
        </authorList>
    </citation>
    <scope>NUCLEOTIDE SEQUENCE</scope>
    <source>
        <strain evidence="3">CBS 119687</strain>
    </source>
</reference>
<dbReference type="Proteomes" id="UP000799771">
    <property type="component" value="Unassembled WGS sequence"/>
</dbReference>
<dbReference type="RefSeq" id="XP_033527581.1">
    <property type="nucleotide sequence ID" value="XM_033662200.1"/>
</dbReference>
<dbReference type="Gene3D" id="2.160.20.10">
    <property type="entry name" value="Single-stranded right-handed beta-helix, Pectin lyase-like"/>
    <property type="match status" value="2"/>
</dbReference>
<dbReference type="PANTHER" id="PTHR33928">
    <property type="entry name" value="POLYGALACTURONASE QRT3"/>
    <property type="match status" value="1"/>
</dbReference>
<keyword evidence="4" id="KW-1185">Reference proteome</keyword>
<organism evidence="3 4">
    <name type="scientific">Dothidotthia symphoricarpi CBS 119687</name>
    <dbReference type="NCBI Taxonomy" id="1392245"/>
    <lineage>
        <taxon>Eukaryota</taxon>
        <taxon>Fungi</taxon>
        <taxon>Dikarya</taxon>
        <taxon>Ascomycota</taxon>
        <taxon>Pezizomycotina</taxon>
        <taxon>Dothideomycetes</taxon>
        <taxon>Pleosporomycetidae</taxon>
        <taxon>Pleosporales</taxon>
        <taxon>Dothidotthiaceae</taxon>
        <taxon>Dothidotthia</taxon>
    </lineage>
</organism>
<sequence length="794" mass="85464">MLLLPVISCLLAAGVESIALPSYPRTVDASSGIPQSALGLSDIQTQALSDGYWLNDMSGRGIAPFNPNPAGYKVFRNVKDYGAKGDGVTDDSDAINRAISDGNRCGPWVCDSSTDTPAVVYIPSGTYIIGKPIIFYYMTQLIGNPKNLPILKAASTLQALALIDASPYSNQNGAPGWTSTNIFLRQIRNLIIDGTAVPPTNGFQGIHWPASQATTIQNVQIRMTQASNSVHAGIFVENGSGGHMADLTIVGGLYGMNIGNQQFTMRNINISKAVIGISQIWNWGWLYSGLTISECSTAFSMINGYQSNKLEVGSVVIIDSDITNCPTFVDMAWRRDSVPIGAGQLVLENIRLNNVPIAIKGSGTTVLQGGSITIKAWGQGNRYSPNGPEKFQGSLTTATRPAALLDNGKYYSKSKPQYETLGLGDFISARSAGATGNGQTDDTSAIQAAVTRSATEGKVLFFEHGVYKVTRTIYVPPGARMVGESFSAIMASGSTWSNKDSPVAVMQIGRAGDRGRIEWSDMIVQTQGATPGAKLIEYNLNSDRGSGLWDIHTRIGGSKGTQLQIAQCPVYTTKPECMAAHTNVHVTKTGTGAYFENNWFWTADHDLDDPKSTRVSIFTGRGLHVEATNVWLWANGVEHHALYQYQFNGASNVFAGFIQTETPYYMPNPDAKTQPYGRSNAFNDPDYASACPAGVCSAYGLRVLNSKNVLVYGGGLYSFFRNYDLTCSAADAPNGFRNCQNRIFSIEGDSSVQAFALSTIGAEQMVTIDGQDKAKWSDNLSVYPDTIGMLSYKV</sequence>
<protein>
    <submittedName>
        <fullName evidence="3">Glycoside hydrolase family 55 protein</fullName>
    </submittedName>
</protein>
<dbReference type="InterPro" id="IPR012334">
    <property type="entry name" value="Pectin_lyas_fold"/>
</dbReference>
<dbReference type="GeneID" id="54402632"/>
<evidence type="ECO:0000256" key="1">
    <source>
        <dbReference type="SAM" id="SignalP"/>
    </source>
</evidence>
<dbReference type="FunFam" id="2.160.20.10:FF:000023">
    <property type="entry name" value="Exo-beta-1,3-glucanase Exg0"/>
    <property type="match status" value="1"/>
</dbReference>
<dbReference type="AlphaFoldDB" id="A0A6A6AQG6"/>
<dbReference type="SUPFAM" id="SSF51126">
    <property type="entry name" value="Pectin lyase-like"/>
    <property type="match status" value="2"/>
</dbReference>
<proteinExistence type="predicted"/>